<dbReference type="OrthoDB" id="56451at2157"/>
<proteinExistence type="predicted"/>
<dbReference type="GO" id="GO:0006741">
    <property type="term" value="P:NADP+ biosynthetic process"/>
    <property type="evidence" value="ECO:0007669"/>
    <property type="project" value="InterPro"/>
</dbReference>
<dbReference type="InterPro" id="IPR011386">
    <property type="entry name" value="Put_ATP-NAD_kin"/>
</dbReference>
<sequence length="397" mass="41546">MDALGVVVNPIAGMGGRVGLKGTDETLAEARERGAEPRAPTRAREALTALSRHAPDVTIYTATGIMGEFAARDAGYEPVTVYDPTADSTVDPSTAETTAADTRRTVRALLDHDVSLVLFVGGDGTAVDVAAALENADGAGHSTGTGNEQSPLTPMLGVPAGVKIYSSVFAVTPTDAGRIAAEFDRVESREVNDIDEAAYRQGEVRSELKSVVPVPVAPNVQSSKQLSSGTVDALAAGFARDIEPGRTYVFGPGGTVGAIESELGIDSAPLGVDVWRADPGSNTESARDRDEASETRNGTLLARDASESEILAALDEPATIVVSPIGGQGVIFGRGNHQISPPVIEFADELVVVADEDKLDGIEALRVDTDNETINDELRGWQQVRTGRFTTRLVNVV</sequence>
<dbReference type="Pfam" id="PF01513">
    <property type="entry name" value="NAD_kinase"/>
    <property type="match status" value="1"/>
</dbReference>
<evidence type="ECO:0000256" key="1">
    <source>
        <dbReference type="SAM" id="MobiDB-lite"/>
    </source>
</evidence>
<dbReference type="SUPFAM" id="SSF111331">
    <property type="entry name" value="NAD kinase/diacylglycerol kinase-like"/>
    <property type="match status" value="1"/>
</dbReference>
<evidence type="ECO:0000313" key="3">
    <source>
        <dbReference type="Proteomes" id="UP000011591"/>
    </source>
</evidence>
<feature type="region of interest" description="Disordered" evidence="1">
    <location>
        <begin position="274"/>
        <end position="297"/>
    </location>
</feature>
<feature type="compositionally biased region" description="Basic and acidic residues" evidence="1">
    <location>
        <begin position="285"/>
        <end position="294"/>
    </location>
</feature>
<dbReference type="PANTHER" id="PTHR40697:SF2">
    <property type="entry name" value="ATP-NAD KINASE-RELATED"/>
    <property type="match status" value="1"/>
</dbReference>
<dbReference type="Proteomes" id="UP000011591">
    <property type="component" value="Unassembled WGS sequence"/>
</dbReference>
<name>M0BAV0_9EURY</name>
<dbReference type="Pfam" id="PF20143">
    <property type="entry name" value="NAD_kinase_C"/>
    <property type="match status" value="1"/>
</dbReference>
<dbReference type="PIRSF" id="PIRSF016907">
    <property type="entry name" value="Kin_ATP-NAD"/>
    <property type="match status" value="1"/>
</dbReference>
<keyword evidence="2" id="KW-0418">Kinase</keyword>
<dbReference type="AlphaFoldDB" id="M0BAV0"/>
<keyword evidence="2" id="KW-0808">Transferase</keyword>
<comment type="caution">
    <text evidence="2">The sequence shown here is derived from an EMBL/GenBank/DDBJ whole genome shotgun (WGS) entry which is preliminary data.</text>
</comment>
<dbReference type="PATRIC" id="fig|1227491.4.peg.786"/>
<dbReference type="EMBL" id="AOIP01000014">
    <property type="protein sequence ID" value="ELZ07950.1"/>
    <property type="molecule type" value="Genomic_DNA"/>
</dbReference>
<organism evidence="2 3">
    <name type="scientific">Natrialba aegyptia DSM 13077</name>
    <dbReference type="NCBI Taxonomy" id="1227491"/>
    <lineage>
        <taxon>Archaea</taxon>
        <taxon>Methanobacteriati</taxon>
        <taxon>Methanobacteriota</taxon>
        <taxon>Stenosarchaea group</taxon>
        <taxon>Halobacteria</taxon>
        <taxon>Halobacteriales</taxon>
        <taxon>Natrialbaceae</taxon>
        <taxon>Natrialba</taxon>
    </lineage>
</organism>
<protein>
    <submittedName>
        <fullName evidence="2">ATP-NAD/AcoX kinase</fullName>
    </submittedName>
</protein>
<dbReference type="RefSeq" id="WP_006664289.1">
    <property type="nucleotide sequence ID" value="NZ_AOIP01000014.1"/>
</dbReference>
<dbReference type="InterPro" id="IPR039065">
    <property type="entry name" value="AcoX-like"/>
</dbReference>
<dbReference type="InterPro" id="IPR002504">
    <property type="entry name" value="NADK"/>
</dbReference>
<reference evidence="2 3" key="1">
    <citation type="journal article" date="2014" name="PLoS Genet.">
        <title>Phylogenetically driven sequencing of extremely halophilic archaea reveals strategies for static and dynamic osmo-response.</title>
        <authorList>
            <person name="Becker E.A."/>
            <person name="Seitzer P.M."/>
            <person name="Tritt A."/>
            <person name="Larsen D."/>
            <person name="Krusor M."/>
            <person name="Yao A.I."/>
            <person name="Wu D."/>
            <person name="Madern D."/>
            <person name="Eisen J.A."/>
            <person name="Darling A.E."/>
            <person name="Facciotti M.T."/>
        </authorList>
    </citation>
    <scope>NUCLEOTIDE SEQUENCE [LARGE SCALE GENOMIC DNA]</scope>
    <source>
        <strain evidence="2 3">DSM 13077</strain>
    </source>
</reference>
<keyword evidence="3" id="KW-1185">Reference proteome</keyword>
<accession>M0BAV0</accession>
<gene>
    <name evidence="2" type="ORF">C480_03814</name>
</gene>
<dbReference type="InterPro" id="IPR016064">
    <property type="entry name" value="NAD/diacylglycerol_kinase_sf"/>
</dbReference>
<evidence type="ECO:0000313" key="2">
    <source>
        <dbReference type="EMBL" id="ELZ07950.1"/>
    </source>
</evidence>
<dbReference type="GO" id="GO:0003951">
    <property type="term" value="F:NAD+ kinase activity"/>
    <property type="evidence" value="ECO:0007669"/>
    <property type="project" value="InterPro"/>
</dbReference>
<dbReference type="PANTHER" id="PTHR40697">
    <property type="entry name" value="ACETOIN CATABOLISM PROTEIN X"/>
    <property type="match status" value="1"/>
</dbReference>